<dbReference type="Proteomes" id="UP001500822">
    <property type="component" value="Unassembled WGS sequence"/>
</dbReference>
<dbReference type="Pfam" id="PF00196">
    <property type="entry name" value="GerE"/>
    <property type="match status" value="1"/>
</dbReference>
<name>A0ABP8ZJX0_9ACTN</name>
<reference evidence="3" key="1">
    <citation type="journal article" date="2019" name="Int. J. Syst. Evol. Microbiol.">
        <title>The Global Catalogue of Microorganisms (GCM) 10K type strain sequencing project: providing services to taxonomists for standard genome sequencing and annotation.</title>
        <authorList>
            <consortium name="The Broad Institute Genomics Platform"/>
            <consortium name="The Broad Institute Genome Sequencing Center for Infectious Disease"/>
            <person name="Wu L."/>
            <person name="Ma J."/>
        </authorList>
    </citation>
    <scope>NUCLEOTIDE SEQUENCE [LARGE SCALE GENOMIC DNA]</scope>
    <source>
        <strain evidence="3">JCM 18077</strain>
    </source>
</reference>
<proteinExistence type="predicted"/>
<keyword evidence="3" id="KW-1185">Reference proteome</keyword>
<protein>
    <recommendedName>
        <fullName evidence="1">HTH luxR-type domain-containing protein</fullName>
    </recommendedName>
</protein>
<accession>A0ABP8ZJX0</accession>
<feature type="domain" description="HTH luxR-type" evidence="1">
    <location>
        <begin position="128"/>
        <end position="176"/>
    </location>
</feature>
<dbReference type="SUPFAM" id="SSF46894">
    <property type="entry name" value="C-terminal effector domain of the bipartite response regulators"/>
    <property type="match status" value="1"/>
</dbReference>
<evidence type="ECO:0000259" key="1">
    <source>
        <dbReference type="Pfam" id="PF00196"/>
    </source>
</evidence>
<evidence type="ECO:0000313" key="3">
    <source>
        <dbReference type="Proteomes" id="UP001500822"/>
    </source>
</evidence>
<dbReference type="InterPro" id="IPR000792">
    <property type="entry name" value="Tscrpt_reg_LuxR_C"/>
</dbReference>
<dbReference type="InterPro" id="IPR016032">
    <property type="entry name" value="Sig_transdc_resp-reg_C-effctor"/>
</dbReference>
<comment type="caution">
    <text evidence="2">The sequence shown here is derived from an EMBL/GenBank/DDBJ whole genome shotgun (WGS) entry which is preliminary data.</text>
</comment>
<organism evidence="2 3">
    <name type="scientific">Gordonia alkaliphila</name>
    <dbReference type="NCBI Taxonomy" id="1053547"/>
    <lineage>
        <taxon>Bacteria</taxon>
        <taxon>Bacillati</taxon>
        <taxon>Actinomycetota</taxon>
        <taxon>Actinomycetes</taxon>
        <taxon>Mycobacteriales</taxon>
        <taxon>Gordoniaceae</taxon>
        <taxon>Gordonia</taxon>
    </lineage>
</organism>
<sequence length="208" mass="22194">MKVSAGMGTVQTVGVVMEHDLSDQAMIGLVGRCGYSAVPLDFEQPQEASTGALGAVLVRDVARLATVAADARCAGASVAMVLVHHTQQEAMVPRGVTVIPATDDATKHLREFLSTALGAPQPKGAVKMSRREQEVLTTYVMGSTVEEAAAQHYLATSTVRTHYRRATNRYTAAGRPVANKAHLLLQMVADGWIQLPERPDLSEDETDG</sequence>
<evidence type="ECO:0000313" key="2">
    <source>
        <dbReference type="EMBL" id="GAA4758311.1"/>
    </source>
</evidence>
<dbReference type="InterPro" id="IPR036388">
    <property type="entry name" value="WH-like_DNA-bd_sf"/>
</dbReference>
<gene>
    <name evidence="2" type="ORF">GCM10023217_33450</name>
</gene>
<dbReference type="EMBL" id="BAABIE010000022">
    <property type="protein sequence ID" value="GAA4758311.1"/>
    <property type="molecule type" value="Genomic_DNA"/>
</dbReference>
<dbReference type="Gene3D" id="1.10.10.10">
    <property type="entry name" value="Winged helix-like DNA-binding domain superfamily/Winged helix DNA-binding domain"/>
    <property type="match status" value="1"/>
</dbReference>